<dbReference type="Gene3D" id="3.40.50.2300">
    <property type="match status" value="2"/>
</dbReference>
<reference evidence="6 7" key="1">
    <citation type="submission" date="2020-02" db="EMBL/GenBank/DDBJ databases">
        <title>Albibacoteraceae fam. nov., the first described family within the subdivision 4 Verrucomicrobia.</title>
        <authorList>
            <person name="Xi F."/>
        </authorList>
    </citation>
    <scope>NUCLEOTIDE SEQUENCE [LARGE SCALE GENOMIC DNA]</scope>
    <source>
        <strain evidence="6 7">CK1056</strain>
    </source>
</reference>
<dbReference type="EMBL" id="JAAGNX010000003">
    <property type="protein sequence ID" value="NDV63242.1"/>
    <property type="molecule type" value="Genomic_DNA"/>
</dbReference>
<evidence type="ECO:0000256" key="3">
    <source>
        <dbReference type="ARBA" id="ARBA00023125"/>
    </source>
</evidence>
<dbReference type="RefSeq" id="WP_163966519.1">
    <property type="nucleotide sequence ID" value="NZ_JAAGNX010000003.1"/>
</dbReference>
<accession>A0A6B2M4N5</accession>
<gene>
    <name evidence="6" type="ORF">G0Q06_12320</name>
</gene>
<dbReference type="GO" id="GO:0000976">
    <property type="term" value="F:transcription cis-regulatory region binding"/>
    <property type="evidence" value="ECO:0007669"/>
    <property type="project" value="TreeGrafter"/>
</dbReference>
<comment type="caution">
    <text evidence="6">The sequence shown here is derived from an EMBL/GenBank/DDBJ whole genome shotgun (WGS) entry which is preliminary data.</text>
</comment>
<evidence type="ECO:0000256" key="2">
    <source>
        <dbReference type="ARBA" id="ARBA00023015"/>
    </source>
</evidence>
<sequence length="345" mass="38585">MSRVNQHKIAEMLQLSQTTVSRSLANHPAINAETKALVLDTAAKLGYSQRIKRTNTSESTTQPSIWGVLIAMPKQFSGPSETFQQVLRGIADKSSLHESVLDVVYYDPAEKNSQKILRRVRSTGWKGVILIYPLDPVMAHEIANQVPCVSIIENYRHDLIDSVDVDQSEAIYTLIKQLHDQGHRKIGFMSWVYGVDTPWVMRRFGSYVEALFRLKLEFNQSTAINVHAGQELTPEECAQRVAEQVRNGDITAVVCAADHQAYALIEDLATEDIRVPEDLSVTGFDGVNPPHRQKQVATVLVPYEELGRSATHQLVRRIEQPTAPRRHILVDGDIQTGETISRATG</sequence>
<dbReference type="SUPFAM" id="SSF53822">
    <property type="entry name" value="Periplasmic binding protein-like I"/>
    <property type="match status" value="1"/>
</dbReference>
<dbReference type="AlphaFoldDB" id="A0A6B2M4N5"/>
<dbReference type="PROSITE" id="PS50932">
    <property type="entry name" value="HTH_LACI_2"/>
    <property type="match status" value="1"/>
</dbReference>
<evidence type="ECO:0000313" key="6">
    <source>
        <dbReference type="EMBL" id="NDV63242.1"/>
    </source>
</evidence>
<evidence type="ECO:0000259" key="5">
    <source>
        <dbReference type="PROSITE" id="PS50932"/>
    </source>
</evidence>
<dbReference type="GO" id="GO:0003700">
    <property type="term" value="F:DNA-binding transcription factor activity"/>
    <property type="evidence" value="ECO:0007669"/>
    <property type="project" value="TreeGrafter"/>
</dbReference>
<keyword evidence="2" id="KW-0805">Transcription regulation</keyword>
<dbReference type="CDD" id="cd01392">
    <property type="entry name" value="HTH_LacI"/>
    <property type="match status" value="1"/>
</dbReference>
<dbReference type="Pfam" id="PF13377">
    <property type="entry name" value="Peripla_BP_3"/>
    <property type="match status" value="1"/>
</dbReference>
<feature type="domain" description="HTH lacI-type" evidence="5">
    <location>
        <begin position="4"/>
        <end position="58"/>
    </location>
</feature>
<dbReference type="PANTHER" id="PTHR30146:SF148">
    <property type="entry name" value="HTH-TYPE TRANSCRIPTIONAL REPRESSOR PURR-RELATED"/>
    <property type="match status" value="1"/>
</dbReference>
<dbReference type="InterPro" id="IPR000843">
    <property type="entry name" value="HTH_LacI"/>
</dbReference>
<evidence type="ECO:0000313" key="7">
    <source>
        <dbReference type="Proteomes" id="UP000478417"/>
    </source>
</evidence>
<dbReference type="PANTHER" id="PTHR30146">
    <property type="entry name" value="LACI-RELATED TRANSCRIPTIONAL REPRESSOR"/>
    <property type="match status" value="1"/>
</dbReference>
<evidence type="ECO:0000256" key="4">
    <source>
        <dbReference type="ARBA" id="ARBA00023163"/>
    </source>
</evidence>
<dbReference type="Proteomes" id="UP000478417">
    <property type="component" value="Unassembled WGS sequence"/>
</dbReference>
<keyword evidence="1" id="KW-0678">Repressor</keyword>
<dbReference type="InterPro" id="IPR046335">
    <property type="entry name" value="LacI/GalR-like_sensor"/>
</dbReference>
<organism evidence="6 7">
    <name type="scientific">Oceanipulchritudo coccoides</name>
    <dbReference type="NCBI Taxonomy" id="2706888"/>
    <lineage>
        <taxon>Bacteria</taxon>
        <taxon>Pseudomonadati</taxon>
        <taxon>Verrucomicrobiota</taxon>
        <taxon>Opitutia</taxon>
        <taxon>Puniceicoccales</taxon>
        <taxon>Oceanipulchritudinaceae</taxon>
        <taxon>Oceanipulchritudo</taxon>
    </lineage>
</organism>
<dbReference type="InterPro" id="IPR010982">
    <property type="entry name" value="Lambda_DNA-bd_dom_sf"/>
</dbReference>
<name>A0A6B2M4N5_9BACT</name>
<protein>
    <submittedName>
        <fullName evidence="6">LacI family transcriptional regulator</fullName>
    </submittedName>
</protein>
<dbReference type="Gene3D" id="1.10.260.40">
    <property type="entry name" value="lambda repressor-like DNA-binding domains"/>
    <property type="match status" value="1"/>
</dbReference>
<evidence type="ECO:0000256" key="1">
    <source>
        <dbReference type="ARBA" id="ARBA00022491"/>
    </source>
</evidence>
<keyword evidence="3" id="KW-0238">DNA-binding</keyword>
<dbReference type="SUPFAM" id="SSF47413">
    <property type="entry name" value="lambda repressor-like DNA-binding domains"/>
    <property type="match status" value="1"/>
</dbReference>
<dbReference type="CDD" id="cd06267">
    <property type="entry name" value="PBP1_LacI_sugar_binding-like"/>
    <property type="match status" value="1"/>
</dbReference>
<dbReference type="InterPro" id="IPR028082">
    <property type="entry name" value="Peripla_BP_I"/>
</dbReference>
<proteinExistence type="predicted"/>
<keyword evidence="4" id="KW-0804">Transcription</keyword>
<keyword evidence="7" id="KW-1185">Reference proteome</keyword>